<dbReference type="Gene3D" id="3.40.140.10">
    <property type="entry name" value="Cytidine Deaminase, domain 2"/>
    <property type="match status" value="1"/>
</dbReference>
<evidence type="ECO:0000256" key="2">
    <source>
        <dbReference type="ARBA" id="ARBA00022833"/>
    </source>
</evidence>
<dbReference type="InterPro" id="IPR002125">
    <property type="entry name" value="CMP_dCMP_dom"/>
</dbReference>
<organism evidence="4">
    <name type="scientific">Paramecium bursaria Chlorella virus NYs1</name>
    <dbReference type="NCBI Taxonomy" id="83442"/>
    <lineage>
        <taxon>Viruses</taxon>
        <taxon>Varidnaviria</taxon>
        <taxon>Bamfordvirae</taxon>
        <taxon>Nucleocytoviricota</taxon>
        <taxon>Megaviricetes</taxon>
        <taxon>Algavirales</taxon>
        <taxon>Phycodnaviridae</taxon>
        <taxon>Chlorovirus</taxon>
        <taxon>Chlorovirus newyorkense</taxon>
    </lineage>
</organism>
<reference evidence="4" key="1">
    <citation type="submission" date="2012-10" db="EMBL/GenBank/DDBJ databases">
        <title>Towards defining the chloroviruses: a genomic journey through a genus of large DNA viruses.</title>
        <authorList>
            <person name="Jeanniard A."/>
            <person name="Dunigan D.D."/>
            <person name="Gurnon J.R."/>
            <person name="Agarkova I."/>
            <person name="Kang M."/>
            <person name="Vitek J."/>
            <person name="Duncan G."/>
            <person name="McClung O.W."/>
            <person name="Larsen M."/>
            <person name="Claverie J.-M."/>
            <person name="Van Etten J.L."/>
            <person name="Blanc G."/>
        </authorList>
    </citation>
    <scope>NUCLEOTIDE SEQUENCE</scope>
</reference>
<sequence length="119" mass="13380">MTRLDEAVSIAINQANRSTGNFRHGCVILSGKKIIAEGHNHMRRDIGTFSVHAEMDGLWKIYDSDLYDNLKAVVIRITTTGKLANSRPCEMCMAALRQHKIETIVYSTACGRLKMEKIK</sequence>
<dbReference type="Pfam" id="PF00383">
    <property type="entry name" value="dCMP_cyt_deam_1"/>
    <property type="match status" value="1"/>
</dbReference>
<feature type="domain" description="CMP/dCMP-type deaminase" evidence="3">
    <location>
        <begin position="2"/>
        <end position="119"/>
    </location>
</feature>
<dbReference type="EMBL" id="JX997183">
    <property type="protein sequence ID" value="AGE58667.1"/>
    <property type="molecule type" value="Genomic_DNA"/>
</dbReference>
<accession>M1I352</accession>
<dbReference type="GO" id="GO:0008270">
    <property type="term" value="F:zinc ion binding"/>
    <property type="evidence" value="ECO:0007669"/>
    <property type="project" value="InterPro"/>
</dbReference>
<evidence type="ECO:0000259" key="3">
    <source>
        <dbReference type="PROSITE" id="PS51747"/>
    </source>
</evidence>
<dbReference type="InterPro" id="IPR016192">
    <property type="entry name" value="APOBEC/CMP_deaminase_Zn-bd"/>
</dbReference>
<dbReference type="RefSeq" id="YP_009665312.1">
    <property type="nucleotide sequence ID" value="NC_043235.1"/>
</dbReference>
<dbReference type="GO" id="GO:0016787">
    <property type="term" value="F:hydrolase activity"/>
    <property type="evidence" value="ECO:0007669"/>
    <property type="project" value="InterPro"/>
</dbReference>
<name>M1I352_9PHYC</name>
<evidence type="ECO:0000256" key="1">
    <source>
        <dbReference type="ARBA" id="ARBA00022723"/>
    </source>
</evidence>
<proteinExistence type="predicted"/>
<dbReference type="PROSITE" id="PS51747">
    <property type="entry name" value="CYT_DCMP_DEAMINASES_2"/>
    <property type="match status" value="1"/>
</dbReference>
<dbReference type="SUPFAM" id="SSF53927">
    <property type="entry name" value="Cytidine deaminase-like"/>
    <property type="match status" value="1"/>
</dbReference>
<gene>
    <name evidence="4" type="primary">NYs-1_280R</name>
    <name evidence="4" type="ORF">PBCVNYs1_280R</name>
</gene>
<dbReference type="KEGG" id="vg:40525531"/>
<dbReference type="PROSITE" id="PS00903">
    <property type="entry name" value="CYT_DCMP_DEAMINASES_1"/>
    <property type="match status" value="1"/>
</dbReference>
<protein>
    <submittedName>
        <fullName evidence="4">Cytidine and deoxycytidylate deaminase</fullName>
    </submittedName>
</protein>
<dbReference type="GeneID" id="40525531"/>
<evidence type="ECO:0000313" key="4">
    <source>
        <dbReference type="EMBL" id="AGE58667.1"/>
    </source>
</evidence>
<keyword evidence="1" id="KW-0479">Metal-binding</keyword>
<dbReference type="InterPro" id="IPR016193">
    <property type="entry name" value="Cytidine_deaminase-like"/>
</dbReference>
<keyword evidence="2" id="KW-0862">Zinc</keyword>